<evidence type="ECO:0000313" key="2">
    <source>
        <dbReference type="Proteomes" id="UP000184368"/>
    </source>
</evidence>
<evidence type="ECO:0000313" key="1">
    <source>
        <dbReference type="EMBL" id="SHE34826.1"/>
    </source>
</evidence>
<keyword evidence="2" id="KW-1185">Reference proteome</keyword>
<organism evidence="1 2">
    <name type="scientific">Cnuella takakiae</name>
    <dbReference type="NCBI Taxonomy" id="1302690"/>
    <lineage>
        <taxon>Bacteria</taxon>
        <taxon>Pseudomonadati</taxon>
        <taxon>Bacteroidota</taxon>
        <taxon>Chitinophagia</taxon>
        <taxon>Chitinophagales</taxon>
        <taxon>Chitinophagaceae</taxon>
        <taxon>Cnuella</taxon>
    </lineage>
</organism>
<gene>
    <name evidence="1" type="ORF">SAMN05444008_101211</name>
</gene>
<accession>A0A1M4SRL8</accession>
<dbReference type="Proteomes" id="UP000184368">
    <property type="component" value="Unassembled WGS sequence"/>
</dbReference>
<dbReference type="STRING" id="1302690.BUE76_00615"/>
<sequence>MVGGFALDISDREGQHHDLLQHERSKAKITVTSIIEAQEAERNHLSQILRDGINQTLTS</sequence>
<proteinExistence type="predicted"/>
<dbReference type="AlphaFoldDB" id="A0A1M4SRL8"/>
<name>A0A1M4SRL8_9BACT</name>
<dbReference type="RefSeq" id="WP_073039150.1">
    <property type="nucleotide sequence ID" value="NZ_FQUO01000001.1"/>
</dbReference>
<protein>
    <submittedName>
        <fullName evidence="1">Uncharacterized protein</fullName>
    </submittedName>
</protein>
<dbReference type="EMBL" id="FQUO01000001">
    <property type="protein sequence ID" value="SHE34826.1"/>
    <property type="molecule type" value="Genomic_DNA"/>
</dbReference>
<reference evidence="1 2" key="1">
    <citation type="submission" date="2016-11" db="EMBL/GenBank/DDBJ databases">
        <authorList>
            <person name="Jaros S."/>
            <person name="Januszkiewicz K."/>
            <person name="Wedrychowicz H."/>
        </authorList>
    </citation>
    <scope>NUCLEOTIDE SEQUENCE [LARGE SCALE GENOMIC DNA]</scope>
    <source>
        <strain evidence="1 2">DSM 26897</strain>
    </source>
</reference>